<dbReference type="GO" id="GO:0015658">
    <property type="term" value="F:branched-chain amino acid transmembrane transporter activity"/>
    <property type="evidence" value="ECO:0007669"/>
    <property type="project" value="TreeGrafter"/>
</dbReference>
<dbReference type="InterPro" id="IPR003439">
    <property type="entry name" value="ABC_transporter-like_ATP-bd"/>
</dbReference>
<dbReference type="PANTHER" id="PTHR43820">
    <property type="entry name" value="HIGH-AFFINITY BRANCHED-CHAIN AMINO ACID TRANSPORT ATP-BINDING PROTEIN LIVF"/>
    <property type="match status" value="1"/>
</dbReference>
<proteinExistence type="inferred from homology"/>
<dbReference type="InterPro" id="IPR003593">
    <property type="entry name" value="AAA+_ATPase"/>
</dbReference>
<keyword evidence="5" id="KW-0029">Amino-acid transport</keyword>
<dbReference type="AlphaFoldDB" id="A0A7C4VRF6"/>
<dbReference type="PROSITE" id="PS50893">
    <property type="entry name" value="ABC_TRANSPORTER_2"/>
    <property type="match status" value="1"/>
</dbReference>
<evidence type="ECO:0000313" key="7">
    <source>
        <dbReference type="EMBL" id="HGU33693.1"/>
    </source>
</evidence>
<gene>
    <name evidence="7" type="ORF">ENS29_12700</name>
</gene>
<sequence>MLEVEAIHSYYGESHILFDVSLNIDDREIVCLLGRNGAGKSTTMKSIIGLVPPRQGTVRFRGIRCDGWKPYRIARLGIGFVPDDRRVFADLTVGENLDIVVRKDTPEGPWNKDAVYDFFPALRQIDRRRAGFLSGGEQQMLTIARALMTNPSLLLLDEPTEGLAPLIVGMLAERIVELKQRGLAVLLAEQNQKVALSISDRAYLIDNGSVRFSGSIEALRGRPDVLKAALGV</sequence>
<organism evidence="7">
    <name type="scientific">Desulfatirhabdium butyrativorans</name>
    <dbReference type="NCBI Taxonomy" id="340467"/>
    <lineage>
        <taxon>Bacteria</taxon>
        <taxon>Pseudomonadati</taxon>
        <taxon>Thermodesulfobacteriota</taxon>
        <taxon>Desulfobacteria</taxon>
        <taxon>Desulfobacterales</taxon>
        <taxon>Desulfatirhabdiaceae</taxon>
        <taxon>Desulfatirhabdium</taxon>
    </lineage>
</organism>
<dbReference type="InterPro" id="IPR052156">
    <property type="entry name" value="BCAA_Transport_ATP-bd_LivF"/>
</dbReference>
<keyword evidence="3" id="KW-0547">Nucleotide-binding</keyword>
<dbReference type="PROSITE" id="PS00211">
    <property type="entry name" value="ABC_TRANSPORTER_1"/>
    <property type="match status" value="1"/>
</dbReference>
<dbReference type="InterPro" id="IPR017871">
    <property type="entry name" value="ABC_transporter-like_CS"/>
</dbReference>
<dbReference type="GO" id="GO:0005524">
    <property type="term" value="F:ATP binding"/>
    <property type="evidence" value="ECO:0007669"/>
    <property type="project" value="UniProtKB-KW"/>
</dbReference>
<evidence type="ECO:0000259" key="6">
    <source>
        <dbReference type="PROSITE" id="PS50893"/>
    </source>
</evidence>
<dbReference type="InterPro" id="IPR027417">
    <property type="entry name" value="P-loop_NTPase"/>
</dbReference>
<comment type="similarity">
    <text evidence="1">Belongs to the ABC transporter superfamily.</text>
</comment>
<dbReference type="GO" id="GO:0016887">
    <property type="term" value="F:ATP hydrolysis activity"/>
    <property type="evidence" value="ECO:0007669"/>
    <property type="project" value="InterPro"/>
</dbReference>
<accession>A0A7C4VRF6</accession>
<dbReference type="GO" id="GO:0015807">
    <property type="term" value="P:L-amino acid transport"/>
    <property type="evidence" value="ECO:0007669"/>
    <property type="project" value="TreeGrafter"/>
</dbReference>
<comment type="caution">
    <text evidence="7">The sequence shown here is derived from an EMBL/GenBank/DDBJ whole genome shotgun (WGS) entry which is preliminary data.</text>
</comment>
<evidence type="ECO:0000256" key="2">
    <source>
        <dbReference type="ARBA" id="ARBA00022448"/>
    </source>
</evidence>
<dbReference type="EMBL" id="DSUH01000292">
    <property type="protein sequence ID" value="HGU33693.1"/>
    <property type="molecule type" value="Genomic_DNA"/>
</dbReference>
<name>A0A7C4VRF6_9BACT</name>
<dbReference type="CDD" id="cd03224">
    <property type="entry name" value="ABC_TM1139_LivF_branched"/>
    <property type="match status" value="1"/>
</dbReference>
<evidence type="ECO:0000256" key="3">
    <source>
        <dbReference type="ARBA" id="ARBA00022741"/>
    </source>
</evidence>
<dbReference type="SMART" id="SM00382">
    <property type="entry name" value="AAA"/>
    <property type="match status" value="1"/>
</dbReference>
<evidence type="ECO:0000256" key="4">
    <source>
        <dbReference type="ARBA" id="ARBA00022840"/>
    </source>
</evidence>
<reference evidence="7" key="1">
    <citation type="journal article" date="2020" name="mSystems">
        <title>Genome- and Community-Level Interaction Insights into Carbon Utilization and Element Cycling Functions of Hydrothermarchaeota in Hydrothermal Sediment.</title>
        <authorList>
            <person name="Zhou Z."/>
            <person name="Liu Y."/>
            <person name="Xu W."/>
            <person name="Pan J."/>
            <person name="Luo Z.H."/>
            <person name="Li M."/>
        </authorList>
    </citation>
    <scope>NUCLEOTIDE SEQUENCE [LARGE SCALE GENOMIC DNA]</scope>
    <source>
        <strain evidence="7">SpSt-477</strain>
    </source>
</reference>
<dbReference type="Pfam" id="PF00005">
    <property type="entry name" value="ABC_tran"/>
    <property type="match status" value="1"/>
</dbReference>
<keyword evidence="2" id="KW-0813">Transport</keyword>
<dbReference type="Gene3D" id="3.40.50.300">
    <property type="entry name" value="P-loop containing nucleotide triphosphate hydrolases"/>
    <property type="match status" value="1"/>
</dbReference>
<evidence type="ECO:0000256" key="1">
    <source>
        <dbReference type="ARBA" id="ARBA00005417"/>
    </source>
</evidence>
<keyword evidence="4 7" id="KW-0067">ATP-binding</keyword>
<feature type="domain" description="ABC transporter" evidence="6">
    <location>
        <begin position="2"/>
        <end position="232"/>
    </location>
</feature>
<protein>
    <submittedName>
        <fullName evidence="7">ABC transporter ATP-binding protein</fullName>
    </submittedName>
</protein>
<dbReference type="SUPFAM" id="SSF52540">
    <property type="entry name" value="P-loop containing nucleoside triphosphate hydrolases"/>
    <property type="match status" value="1"/>
</dbReference>
<dbReference type="PANTHER" id="PTHR43820:SF2">
    <property type="entry name" value="ABC TRANSPORTER ATP-BINDING PROTEIN"/>
    <property type="match status" value="1"/>
</dbReference>
<evidence type="ECO:0000256" key="5">
    <source>
        <dbReference type="ARBA" id="ARBA00022970"/>
    </source>
</evidence>